<dbReference type="OrthoDB" id="3176171at2759"/>
<proteinExistence type="predicted"/>
<gene>
    <name evidence="1" type="ORF">HPP92_001881</name>
</gene>
<reference evidence="1 2" key="1">
    <citation type="journal article" date="2020" name="Nat. Food">
        <title>A phased Vanilla planifolia genome enables genetic improvement of flavour and production.</title>
        <authorList>
            <person name="Hasing T."/>
            <person name="Tang H."/>
            <person name="Brym M."/>
            <person name="Khazi F."/>
            <person name="Huang T."/>
            <person name="Chambers A.H."/>
        </authorList>
    </citation>
    <scope>NUCLEOTIDE SEQUENCE [LARGE SCALE GENOMIC DNA]</scope>
    <source>
        <tissue evidence="1">Leaf</tissue>
    </source>
</reference>
<accession>A0A835S5D4</accession>
<organism evidence="1 2">
    <name type="scientific">Vanilla planifolia</name>
    <name type="common">Vanilla</name>
    <dbReference type="NCBI Taxonomy" id="51239"/>
    <lineage>
        <taxon>Eukaryota</taxon>
        <taxon>Viridiplantae</taxon>
        <taxon>Streptophyta</taxon>
        <taxon>Embryophyta</taxon>
        <taxon>Tracheophyta</taxon>
        <taxon>Spermatophyta</taxon>
        <taxon>Magnoliopsida</taxon>
        <taxon>Liliopsida</taxon>
        <taxon>Asparagales</taxon>
        <taxon>Orchidaceae</taxon>
        <taxon>Vanilloideae</taxon>
        <taxon>Vanilleae</taxon>
        <taxon>Vanilla</taxon>
    </lineage>
</organism>
<name>A0A835S5D4_VANPL</name>
<sequence>MQDQELSYGGGWIIANLCVAMETDWSIVFNRRWSISLIVKNANNEVSPMSYIELALCHLAQHEVNAKDMICEGALWELVHLL</sequence>
<protein>
    <submittedName>
        <fullName evidence="1">Uncharacterized protein</fullName>
    </submittedName>
</protein>
<dbReference type="AlphaFoldDB" id="A0A835S5D4"/>
<dbReference type="EMBL" id="JADCNM010000001">
    <property type="protein sequence ID" value="KAG0501809.1"/>
    <property type="molecule type" value="Genomic_DNA"/>
</dbReference>
<evidence type="ECO:0000313" key="1">
    <source>
        <dbReference type="EMBL" id="KAG0501809.1"/>
    </source>
</evidence>
<comment type="caution">
    <text evidence="1">The sequence shown here is derived from an EMBL/GenBank/DDBJ whole genome shotgun (WGS) entry which is preliminary data.</text>
</comment>
<evidence type="ECO:0000313" key="2">
    <source>
        <dbReference type="Proteomes" id="UP000639772"/>
    </source>
</evidence>
<dbReference type="Proteomes" id="UP000639772">
    <property type="component" value="Chromosome 1"/>
</dbReference>